<dbReference type="GO" id="GO:0008270">
    <property type="term" value="F:zinc ion binding"/>
    <property type="evidence" value="ECO:0007669"/>
    <property type="project" value="UniProtKB-UniRule"/>
</dbReference>
<dbReference type="InterPro" id="IPR026591">
    <property type="entry name" value="Sirtuin_cat_small_dom_sf"/>
</dbReference>
<dbReference type="PANTHER" id="PTHR11085">
    <property type="entry name" value="NAD-DEPENDENT PROTEIN DEACYLASE SIRTUIN-5, MITOCHONDRIAL-RELATED"/>
    <property type="match status" value="1"/>
</dbReference>
<keyword evidence="3" id="KW-0862">Zinc</keyword>
<comment type="similarity">
    <text evidence="3">Belongs to the sirtuin family. Class III subfamily.</text>
</comment>
<comment type="caution">
    <text evidence="3 4">Lacks conserved residue(s) required for the propagation of feature annotation.</text>
</comment>
<keyword evidence="3" id="KW-0963">Cytoplasm</keyword>
<feature type="binding site" evidence="3">
    <location>
        <begin position="221"/>
        <end position="223"/>
    </location>
    <ligand>
        <name>NAD(+)</name>
        <dbReference type="ChEBI" id="CHEBI:57540"/>
    </ligand>
</feature>
<feature type="binding site" evidence="3">
    <location>
        <begin position="29"/>
        <end position="48"/>
    </location>
    <ligand>
        <name>NAD(+)</name>
        <dbReference type="ChEBI" id="CHEBI:57540"/>
    </ligand>
</feature>
<evidence type="ECO:0000313" key="7">
    <source>
        <dbReference type="Proteomes" id="UP000779900"/>
    </source>
</evidence>
<evidence type="ECO:0000259" key="5">
    <source>
        <dbReference type="PROSITE" id="PS50305"/>
    </source>
</evidence>
<name>A0A938BS81_UNCW3</name>
<feature type="binding site" evidence="3">
    <location>
        <position position="73"/>
    </location>
    <ligand>
        <name>substrate</name>
    </ligand>
</feature>
<evidence type="ECO:0000256" key="4">
    <source>
        <dbReference type="PROSITE-ProRule" id="PRU00236"/>
    </source>
</evidence>
<dbReference type="Proteomes" id="UP000779900">
    <property type="component" value="Unassembled WGS sequence"/>
</dbReference>
<protein>
    <recommendedName>
        <fullName evidence="3">NAD-dependent protein deacylase</fullName>
        <ecNumber evidence="3">2.3.1.286</ecNumber>
    </recommendedName>
    <alternativeName>
        <fullName evidence="3">Regulatory protein SIR2 homolog</fullName>
    </alternativeName>
</protein>
<feature type="active site" description="Proton acceptor" evidence="3">
    <location>
        <position position="125"/>
    </location>
</feature>
<dbReference type="InterPro" id="IPR050134">
    <property type="entry name" value="NAD-dep_sirtuin_deacylases"/>
</dbReference>
<proteinExistence type="inferred from homology"/>
<comment type="domain">
    <text evidence="3">2 residues (Tyr-73 and Arg-76) present in a large hydrophobic pocket are probably involved in substrate specificity. They are important for desuccinylation activity, but dispensable for deacetylation activity.</text>
</comment>
<dbReference type="InterPro" id="IPR003000">
    <property type="entry name" value="Sirtuin"/>
</dbReference>
<dbReference type="Gene3D" id="3.40.50.1220">
    <property type="entry name" value="TPP-binding domain"/>
    <property type="match status" value="1"/>
</dbReference>
<comment type="function">
    <text evidence="3">NAD-dependent lysine deacetylase and desuccinylase that specifically removes acetyl and succinyl groups on target proteins. Modulates the activities of several proteins which are inactive in their acylated form.</text>
</comment>
<keyword evidence="2 3" id="KW-0520">NAD</keyword>
<feature type="binding site" evidence="3">
    <location>
        <begin position="107"/>
        <end position="110"/>
    </location>
    <ligand>
        <name>NAD(+)</name>
        <dbReference type="ChEBI" id="CHEBI:57540"/>
    </ligand>
</feature>
<dbReference type="GO" id="GO:0036055">
    <property type="term" value="F:protein-succinyllysine desuccinylase activity"/>
    <property type="evidence" value="ECO:0007669"/>
    <property type="project" value="UniProtKB-UniRule"/>
</dbReference>
<dbReference type="GO" id="GO:0070403">
    <property type="term" value="F:NAD+ binding"/>
    <property type="evidence" value="ECO:0007669"/>
    <property type="project" value="UniProtKB-UniRule"/>
</dbReference>
<evidence type="ECO:0000256" key="1">
    <source>
        <dbReference type="ARBA" id="ARBA00022679"/>
    </source>
</evidence>
<feature type="binding site" evidence="3">
    <location>
        <position position="76"/>
    </location>
    <ligand>
        <name>substrate</name>
    </ligand>
</feature>
<organism evidence="6 7">
    <name type="scientific">candidate division WOR-3 bacterium</name>
    <dbReference type="NCBI Taxonomy" id="2052148"/>
    <lineage>
        <taxon>Bacteria</taxon>
        <taxon>Bacteria division WOR-3</taxon>
    </lineage>
</organism>
<feature type="binding site" evidence="3">
    <location>
        <position position="154"/>
    </location>
    <ligand>
        <name>Zn(2+)</name>
        <dbReference type="ChEBI" id="CHEBI:29105"/>
    </ligand>
</feature>
<dbReference type="EC" id="2.3.1.286" evidence="3"/>
<dbReference type="Gene3D" id="3.30.1600.10">
    <property type="entry name" value="SIR2/SIRT2 'Small Domain"/>
    <property type="match status" value="1"/>
</dbReference>
<dbReference type="PROSITE" id="PS50305">
    <property type="entry name" value="SIRTUIN"/>
    <property type="match status" value="1"/>
</dbReference>
<evidence type="ECO:0000313" key="6">
    <source>
        <dbReference type="EMBL" id="MBM3330359.1"/>
    </source>
</evidence>
<reference evidence="6" key="1">
    <citation type="submission" date="2019-03" db="EMBL/GenBank/DDBJ databases">
        <title>Lake Tanganyika Metagenome-Assembled Genomes (MAGs).</title>
        <authorList>
            <person name="Tran P."/>
        </authorList>
    </citation>
    <scope>NUCLEOTIDE SEQUENCE</scope>
    <source>
        <strain evidence="6">K_DeepCast_150m_m2_040</strain>
    </source>
</reference>
<dbReference type="Pfam" id="PF02146">
    <property type="entry name" value="SIR2"/>
    <property type="match status" value="1"/>
</dbReference>
<evidence type="ECO:0000256" key="3">
    <source>
        <dbReference type="HAMAP-Rule" id="MF_01121"/>
    </source>
</evidence>
<feature type="domain" description="Deacetylase sirtuin-type" evidence="5">
    <location>
        <begin position="4"/>
        <end position="248"/>
    </location>
</feature>
<feature type="binding site" evidence="3">
    <location>
        <position position="239"/>
    </location>
    <ligand>
        <name>NAD(+)</name>
        <dbReference type="ChEBI" id="CHEBI:57540"/>
    </ligand>
</feature>
<dbReference type="InterPro" id="IPR027546">
    <property type="entry name" value="Sirtuin_class_III"/>
</dbReference>
<dbReference type="SUPFAM" id="SSF52467">
    <property type="entry name" value="DHS-like NAD/FAD-binding domain"/>
    <property type="match status" value="1"/>
</dbReference>
<gene>
    <name evidence="3" type="primary">cobB</name>
    <name evidence="6" type="ORF">FJY68_00750</name>
</gene>
<sequence>MKTETTTTEDIALVRERVARAKNIMVISGAGISAESGVPTFRDDRGLWREFNPLDYATREAFKRDPVKVWKWYDERRGNMAQARPNPGHLALAALEKPGRRVFVVTQNVDDLHEQAGSKEVVRIHGSLWHTRCERDGTVLENRETPLSEIPPLCMCGNVLRPDIVWFGENLPRQPVEQIHHYFLEGRIDLCFVIGTEASFGYILQWALLAHEAAAMLVDVNPRDTGLGSIVDVHFKEKAGELLPRLIS</sequence>
<comment type="caution">
    <text evidence="6">The sequence shown here is derived from an EMBL/GenBank/DDBJ whole genome shotgun (WGS) entry which is preliminary data.</text>
</comment>
<dbReference type="GO" id="GO:0005737">
    <property type="term" value="C:cytoplasm"/>
    <property type="evidence" value="ECO:0007669"/>
    <property type="project" value="UniProtKB-SubCell"/>
</dbReference>
<dbReference type="InterPro" id="IPR026590">
    <property type="entry name" value="Ssirtuin_cat_dom"/>
</dbReference>
<dbReference type="GO" id="GO:0036054">
    <property type="term" value="F:protein-malonyllysine demalonylase activity"/>
    <property type="evidence" value="ECO:0007669"/>
    <property type="project" value="InterPro"/>
</dbReference>
<dbReference type="AlphaFoldDB" id="A0A938BS81"/>
<feature type="binding site" evidence="3">
    <location>
        <position position="133"/>
    </location>
    <ligand>
        <name>Zn(2+)</name>
        <dbReference type="ChEBI" id="CHEBI:29105"/>
    </ligand>
</feature>
<dbReference type="CDD" id="cd01412">
    <property type="entry name" value="SIRT5_Af1_CobB"/>
    <property type="match status" value="1"/>
</dbReference>
<dbReference type="PANTHER" id="PTHR11085:SF4">
    <property type="entry name" value="NAD-DEPENDENT PROTEIN DEACYLASE"/>
    <property type="match status" value="1"/>
</dbReference>
<comment type="catalytic activity">
    <reaction evidence="3">
        <text>N(6)-acetyl-L-lysyl-[protein] + NAD(+) + H2O = 2''-O-acetyl-ADP-D-ribose + nicotinamide + L-lysyl-[protein]</text>
        <dbReference type="Rhea" id="RHEA:43636"/>
        <dbReference type="Rhea" id="RHEA-COMP:9752"/>
        <dbReference type="Rhea" id="RHEA-COMP:10731"/>
        <dbReference type="ChEBI" id="CHEBI:15377"/>
        <dbReference type="ChEBI" id="CHEBI:17154"/>
        <dbReference type="ChEBI" id="CHEBI:29969"/>
        <dbReference type="ChEBI" id="CHEBI:57540"/>
        <dbReference type="ChEBI" id="CHEBI:61930"/>
        <dbReference type="ChEBI" id="CHEBI:83767"/>
        <dbReference type="EC" id="2.3.1.286"/>
    </reaction>
</comment>
<accession>A0A938BS81</accession>
<dbReference type="InterPro" id="IPR029035">
    <property type="entry name" value="DHS-like_NAD/FAD-binding_dom"/>
</dbReference>
<dbReference type="EMBL" id="VGIR01000002">
    <property type="protein sequence ID" value="MBM3330359.1"/>
    <property type="molecule type" value="Genomic_DNA"/>
</dbReference>
<comment type="subcellular location">
    <subcellularLocation>
        <location evidence="3">Cytoplasm</location>
    </subcellularLocation>
</comment>
<dbReference type="NCBIfam" id="NF001753">
    <property type="entry name" value="PRK00481.1-3"/>
    <property type="match status" value="1"/>
</dbReference>
<evidence type="ECO:0000256" key="2">
    <source>
        <dbReference type="ARBA" id="ARBA00023027"/>
    </source>
</evidence>
<comment type="cofactor">
    <cofactor evidence="3">
        <name>Zn(2+)</name>
        <dbReference type="ChEBI" id="CHEBI:29105"/>
    </cofactor>
    <text evidence="3">Binds 1 zinc ion per subunit.</text>
</comment>
<dbReference type="GO" id="GO:0017136">
    <property type="term" value="F:histone deacetylase activity, NAD-dependent"/>
    <property type="evidence" value="ECO:0007669"/>
    <property type="project" value="TreeGrafter"/>
</dbReference>
<keyword evidence="3" id="KW-0479">Metal-binding</keyword>
<dbReference type="HAMAP" id="MF_01121">
    <property type="entry name" value="Sirtuin_ClassIII"/>
    <property type="match status" value="1"/>
</dbReference>
<keyword evidence="1" id="KW-0808">Transferase</keyword>
<comment type="catalytic activity">
    <reaction evidence="3">
        <text>N(6)-succinyl-L-lysyl-[protein] + NAD(+) + H2O = 2''-O-succinyl-ADP-D-ribose + nicotinamide + L-lysyl-[protein]</text>
        <dbReference type="Rhea" id="RHEA:47668"/>
        <dbReference type="Rhea" id="RHEA-COMP:9752"/>
        <dbReference type="Rhea" id="RHEA-COMP:11877"/>
        <dbReference type="ChEBI" id="CHEBI:15377"/>
        <dbReference type="ChEBI" id="CHEBI:17154"/>
        <dbReference type="ChEBI" id="CHEBI:29969"/>
        <dbReference type="ChEBI" id="CHEBI:57540"/>
        <dbReference type="ChEBI" id="CHEBI:87830"/>
        <dbReference type="ChEBI" id="CHEBI:87832"/>
    </reaction>
</comment>